<keyword evidence="1" id="KW-0732">Signal</keyword>
<evidence type="ECO:0000256" key="1">
    <source>
        <dbReference type="SAM" id="SignalP"/>
    </source>
</evidence>
<feature type="chain" id="PRO_5045617927" evidence="1">
    <location>
        <begin position="35"/>
        <end position="175"/>
    </location>
</feature>
<sequence>MHTTNQSTSSRTLRRFLATAAIGLGLGAASTSFALPPDGGCDGRARGDWSAEHGGHGSPLRELGRLHDELKLDAKQEALWKDAEQATRDARKDSRERLREEHEKTLAALDQPNADLRAIFKAHDETHADIAKRHEASRERWFAFYDSLNPNQREKARLFLRKMIDHAGHAAPDRR</sequence>
<evidence type="ECO:0000313" key="2">
    <source>
        <dbReference type="EMBL" id="NJA88464.1"/>
    </source>
</evidence>
<protein>
    <submittedName>
        <fullName evidence="2">Periplasmic heavy metal sensor</fullName>
    </submittedName>
</protein>
<organism evidence="2 3">
    <name type="scientific">Rhodocyclus gracilis</name>
    <dbReference type="NCBI Taxonomy" id="2929842"/>
    <lineage>
        <taxon>Bacteria</taxon>
        <taxon>Pseudomonadati</taxon>
        <taxon>Pseudomonadota</taxon>
        <taxon>Betaproteobacteria</taxon>
        <taxon>Rhodocyclales</taxon>
        <taxon>Rhodocyclaceae</taxon>
        <taxon>Rhodocyclus</taxon>
    </lineage>
</organism>
<feature type="signal peptide" evidence="1">
    <location>
        <begin position="1"/>
        <end position="34"/>
    </location>
</feature>
<reference evidence="3" key="1">
    <citation type="submission" date="2020-03" db="EMBL/GenBank/DDBJ databases">
        <title>Whole-genome sequence of the purple nonsulfur bacterium Rhodocyclus tenuis DSM112.</title>
        <authorList>
            <person name="Kyndt J.A."/>
            <person name="Meyer T.E."/>
        </authorList>
    </citation>
    <scope>NUCLEOTIDE SEQUENCE [LARGE SCALE GENOMIC DNA]</scope>
    <source>
        <strain evidence="3">DSM 112</strain>
    </source>
</reference>
<dbReference type="Proteomes" id="UP000720344">
    <property type="component" value="Unassembled WGS sequence"/>
</dbReference>
<comment type="caution">
    <text evidence="2">The sequence shown here is derived from an EMBL/GenBank/DDBJ whole genome shotgun (WGS) entry which is preliminary data.</text>
</comment>
<dbReference type="InterPro" id="IPR012899">
    <property type="entry name" value="LTXXQ"/>
</dbReference>
<dbReference type="Gene3D" id="1.20.120.1490">
    <property type="match status" value="1"/>
</dbReference>
<accession>A0ABX0WFZ9</accession>
<proteinExistence type="predicted"/>
<evidence type="ECO:0000313" key="3">
    <source>
        <dbReference type="Proteomes" id="UP000720344"/>
    </source>
</evidence>
<gene>
    <name evidence="2" type="ORF">HCX48_04395</name>
</gene>
<dbReference type="RefSeq" id="WP_167680956.1">
    <property type="nucleotide sequence ID" value="NZ_JAATWB010000002.1"/>
</dbReference>
<dbReference type="Pfam" id="PF07813">
    <property type="entry name" value="LTXXQ"/>
    <property type="match status" value="1"/>
</dbReference>
<keyword evidence="3" id="KW-1185">Reference proteome</keyword>
<name>A0ABX0WFZ9_9RHOO</name>
<dbReference type="EMBL" id="JAATWB010000002">
    <property type="protein sequence ID" value="NJA88464.1"/>
    <property type="molecule type" value="Genomic_DNA"/>
</dbReference>